<dbReference type="GO" id="GO:0003684">
    <property type="term" value="F:damaged DNA binding"/>
    <property type="evidence" value="ECO:0007669"/>
    <property type="project" value="UniProtKB-UniRule"/>
</dbReference>
<dbReference type="PIRSF" id="PIRSF037677">
    <property type="entry name" value="DNA_mis_repair_Msh6"/>
    <property type="match status" value="1"/>
</dbReference>
<dbReference type="SUPFAM" id="SSF53150">
    <property type="entry name" value="DNA repair protein MutS, domain II"/>
    <property type="match status" value="1"/>
</dbReference>
<keyword evidence="4 9" id="KW-0227">DNA damage</keyword>
<dbReference type="Pfam" id="PF05190">
    <property type="entry name" value="MutS_IV"/>
    <property type="match status" value="1"/>
</dbReference>
<dbReference type="NCBIfam" id="NF003810">
    <property type="entry name" value="PRK05399.1"/>
    <property type="match status" value="1"/>
</dbReference>
<keyword evidence="5 9" id="KW-0067">ATP-binding</keyword>
<dbReference type="InterPro" id="IPR007696">
    <property type="entry name" value="DNA_mismatch_repair_MutS_core"/>
</dbReference>
<dbReference type="Pfam" id="PF05192">
    <property type="entry name" value="MutS_III"/>
    <property type="match status" value="1"/>
</dbReference>
<dbReference type="PANTHER" id="PTHR11361">
    <property type="entry name" value="DNA MISMATCH REPAIR PROTEIN MUTS FAMILY MEMBER"/>
    <property type="match status" value="1"/>
</dbReference>
<dbReference type="Pfam" id="PF01624">
    <property type="entry name" value="MutS_I"/>
    <property type="match status" value="1"/>
</dbReference>
<feature type="domain" description="DNA mismatch repair proteins mutS family" evidence="12">
    <location>
        <begin position="689"/>
        <end position="705"/>
    </location>
</feature>
<dbReference type="InterPro" id="IPR007860">
    <property type="entry name" value="DNA_mmatch_repair_MutS_con_dom"/>
</dbReference>
<dbReference type="PROSITE" id="PS00486">
    <property type="entry name" value="DNA_MISMATCH_REPAIR_2"/>
    <property type="match status" value="1"/>
</dbReference>
<evidence type="ECO:0000256" key="5">
    <source>
        <dbReference type="ARBA" id="ARBA00022840"/>
    </source>
</evidence>
<comment type="caution">
    <text evidence="13">The sequence shown here is derived from an EMBL/GenBank/DDBJ whole genome shotgun (WGS) entry which is preliminary data.</text>
</comment>
<evidence type="ECO:0000256" key="8">
    <source>
        <dbReference type="ARBA" id="ARBA00024647"/>
    </source>
</evidence>
<dbReference type="GO" id="GO:0005829">
    <property type="term" value="C:cytosol"/>
    <property type="evidence" value="ECO:0007669"/>
    <property type="project" value="TreeGrafter"/>
</dbReference>
<keyword evidence="3 9" id="KW-0547">Nucleotide-binding</keyword>
<dbReference type="GO" id="GO:0140664">
    <property type="term" value="F:ATP-dependent DNA damage sensor activity"/>
    <property type="evidence" value="ECO:0007669"/>
    <property type="project" value="InterPro"/>
</dbReference>
<dbReference type="FunFam" id="1.10.1420.10:FF:000007">
    <property type="entry name" value="DNA mismatch repair protein MutS"/>
    <property type="match status" value="1"/>
</dbReference>
<evidence type="ECO:0000313" key="13">
    <source>
        <dbReference type="EMBL" id="GLI53901.1"/>
    </source>
</evidence>
<dbReference type="InterPro" id="IPR007695">
    <property type="entry name" value="DNA_mismatch_repair_MutS-lik_N"/>
</dbReference>
<protein>
    <recommendedName>
        <fullName evidence="2 9">DNA mismatch repair protein MutS</fullName>
    </recommendedName>
</protein>
<dbReference type="PANTHER" id="PTHR11361:SF34">
    <property type="entry name" value="DNA MISMATCH REPAIR PROTEIN MSH1, MITOCHONDRIAL"/>
    <property type="match status" value="1"/>
</dbReference>
<dbReference type="SUPFAM" id="SSF55271">
    <property type="entry name" value="DNA repair protein MutS, domain I"/>
    <property type="match status" value="1"/>
</dbReference>
<dbReference type="SUPFAM" id="SSF52540">
    <property type="entry name" value="P-loop containing nucleoside triphosphate hydrolases"/>
    <property type="match status" value="1"/>
</dbReference>
<dbReference type="Pfam" id="PF05188">
    <property type="entry name" value="MutS_II"/>
    <property type="match status" value="1"/>
</dbReference>
<keyword evidence="6 9" id="KW-0238">DNA-binding</keyword>
<dbReference type="FunFam" id="3.40.1170.10:FF:000001">
    <property type="entry name" value="DNA mismatch repair protein MutS"/>
    <property type="match status" value="1"/>
</dbReference>
<comment type="similarity">
    <text evidence="1 9 10">Belongs to the DNA mismatch repair MutS family.</text>
</comment>
<dbReference type="CDD" id="cd03284">
    <property type="entry name" value="ABC_MutS1"/>
    <property type="match status" value="1"/>
</dbReference>
<dbReference type="AlphaFoldDB" id="A0A9W6GHI8"/>
<dbReference type="GO" id="GO:0005524">
    <property type="term" value="F:ATP binding"/>
    <property type="evidence" value="ECO:0007669"/>
    <property type="project" value="UniProtKB-UniRule"/>
</dbReference>
<comment type="function">
    <text evidence="8 9">This protein is involved in the repair of mismatches in DNA. It is possible that it carries out the mismatch recognition step. This protein has a weak ATPase activity.</text>
</comment>
<dbReference type="Gene3D" id="3.40.50.300">
    <property type="entry name" value="P-loop containing nucleotide triphosphate hydrolases"/>
    <property type="match status" value="1"/>
</dbReference>
<dbReference type="InterPro" id="IPR017261">
    <property type="entry name" value="DNA_mismatch_repair_MutS/MSH"/>
</dbReference>
<dbReference type="EMBL" id="BSDX01000001">
    <property type="protein sequence ID" value="GLI53901.1"/>
    <property type="molecule type" value="Genomic_DNA"/>
</dbReference>
<dbReference type="InterPro" id="IPR000432">
    <property type="entry name" value="DNA_mismatch_repair_MutS_C"/>
</dbReference>
<dbReference type="InterPro" id="IPR027417">
    <property type="entry name" value="P-loop_NTPase"/>
</dbReference>
<evidence type="ECO:0000256" key="6">
    <source>
        <dbReference type="ARBA" id="ARBA00023125"/>
    </source>
</evidence>
<evidence type="ECO:0000256" key="7">
    <source>
        <dbReference type="ARBA" id="ARBA00023204"/>
    </source>
</evidence>
<evidence type="ECO:0000256" key="10">
    <source>
        <dbReference type="RuleBase" id="RU003756"/>
    </source>
</evidence>
<keyword evidence="14" id="KW-1185">Reference proteome</keyword>
<evidence type="ECO:0000256" key="2">
    <source>
        <dbReference type="ARBA" id="ARBA00021982"/>
    </source>
</evidence>
<feature type="coiled-coil region" evidence="11">
    <location>
        <begin position="486"/>
        <end position="520"/>
    </location>
</feature>
<dbReference type="InterPro" id="IPR036678">
    <property type="entry name" value="MutS_con_dom_sf"/>
</dbReference>
<dbReference type="InterPro" id="IPR045076">
    <property type="entry name" value="MutS"/>
</dbReference>
<gene>
    <name evidence="9 13" type="primary">mutS</name>
    <name evidence="13" type="ORF">TISLANDTSLP1_15940</name>
</gene>
<dbReference type="SMART" id="SM00533">
    <property type="entry name" value="MUTSd"/>
    <property type="match status" value="1"/>
</dbReference>
<evidence type="ECO:0000256" key="4">
    <source>
        <dbReference type="ARBA" id="ARBA00022763"/>
    </source>
</evidence>
<dbReference type="Gene3D" id="1.10.1420.10">
    <property type="match status" value="2"/>
</dbReference>
<evidence type="ECO:0000313" key="14">
    <source>
        <dbReference type="Proteomes" id="UP001144297"/>
    </source>
</evidence>
<keyword evidence="11" id="KW-0175">Coiled coil</keyword>
<dbReference type="Gene3D" id="3.30.420.110">
    <property type="entry name" value="MutS, connector domain"/>
    <property type="match status" value="1"/>
</dbReference>
<dbReference type="GO" id="GO:0006298">
    <property type="term" value="P:mismatch repair"/>
    <property type="evidence" value="ECO:0007669"/>
    <property type="project" value="UniProtKB-UniRule"/>
</dbReference>
<dbReference type="InterPro" id="IPR016151">
    <property type="entry name" value="DNA_mismatch_repair_MutS_N"/>
</dbReference>
<organism evidence="13 14">
    <name type="scientific">Thermodesulfovibrio yellowstonii</name>
    <dbReference type="NCBI Taxonomy" id="28262"/>
    <lineage>
        <taxon>Bacteria</taxon>
        <taxon>Pseudomonadati</taxon>
        <taxon>Nitrospirota</taxon>
        <taxon>Thermodesulfovibrionia</taxon>
        <taxon>Thermodesulfovibrionales</taxon>
        <taxon>Thermodesulfovibrionaceae</taxon>
        <taxon>Thermodesulfovibrio</taxon>
    </lineage>
</organism>
<sequence>MEVSQEELTPLMRQYLRVKEQYKDAIVFFRLGDFYEMFGEDAVIASKILGITLTSRDKSKEKAIPMCGIPYFSADSYIEKLLREGYKVAICEQIGDPKSSKGIVEREVIKVLTPGTYLPEGVRENIYIMSIYPSKGKIGIALADITTGQFFLYETDKNIADEIERFEPKEILIPASFEDSLKFEISSYNKTFIEDWKFDYLLAYKTLLEHFKVASLKSYGAEEFSNAISAGGALLKYLEENKQPMEFKDIKVLNLSEFMLLDASTKKNLEIFVSLDGSREGSLIWVLDETLTPMGARFLRNTLSCPLLNISEIEKRFDGIEAFCGDYLLREKLEKILKDFPDIERIALKIKGKSINPKELNSLKNALKRIPELREVLRNKTEILNSLYNSLYELNEVVTKIENALTENPPHVITEGGIFREGYNSTIDELRALSSESKKYILNIEAEERKKTGINSLKIGYNRVFGYYIEVTKPNLHLVPPHYIRKQTLANAERFITEELKELELKIMSAEEKLKILEQELFIELVNSILPFTDKILNNGETIGFIDFLLSLAKVASKYNYVRPEINEEDIIEIKDGRHPVIERLIQLGKLYEGRFIPNDLLIGPADQRIIILTGPNMAGKSTYMRQNALIVLMAQIGSFVPAKYAKIGIVDRIFTRIGASDYLAKGQSTFMVEMIETANILNNATPKSFIILDEVGRGTSTFDGISIAWSVVEYIAEKIKARTLFATHYHELTDLAFNLDCIKNFTVVVKEWGDEIIFLRKIQEGGADKSYGIQVARLAGLPLEILNRAKEILHRLEKKEFQVFPIRARQLDLFFQGDPIKAELLKIDLDSLNPQKALKKLKELKEMLKND</sequence>
<keyword evidence="7 9" id="KW-0234">DNA repair</keyword>
<dbReference type="HAMAP" id="MF_00096">
    <property type="entry name" value="MutS"/>
    <property type="match status" value="1"/>
</dbReference>
<dbReference type="GO" id="GO:0030983">
    <property type="term" value="F:mismatched DNA binding"/>
    <property type="evidence" value="ECO:0007669"/>
    <property type="project" value="InterPro"/>
</dbReference>
<evidence type="ECO:0000259" key="12">
    <source>
        <dbReference type="PROSITE" id="PS00486"/>
    </source>
</evidence>
<evidence type="ECO:0000256" key="1">
    <source>
        <dbReference type="ARBA" id="ARBA00006271"/>
    </source>
</evidence>
<dbReference type="Pfam" id="PF00488">
    <property type="entry name" value="MutS_V"/>
    <property type="match status" value="1"/>
</dbReference>
<evidence type="ECO:0000256" key="11">
    <source>
        <dbReference type="SAM" id="Coils"/>
    </source>
</evidence>
<reference evidence="13" key="1">
    <citation type="submission" date="2022-12" db="EMBL/GenBank/DDBJ databases">
        <title>Reference genome sequencing for broad-spectrum identification of bacterial and archaeal isolates by mass spectrometry.</title>
        <authorList>
            <person name="Sekiguchi Y."/>
            <person name="Tourlousse D.M."/>
        </authorList>
    </citation>
    <scope>NUCLEOTIDE SEQUENCE</scope>
    <source>
        <strain evidence="13">TSL-P1</strain>
    </source>
</reference>
<proteinExistence type="inferred from homology"/>
<dbReference type="SUPFAM" id="SSF48334">
    <property type="entry name" value="DNA repair protein MutS, domain III"/>
    <property type="match status" value="1"/>
</dbReference>
<accession>A0A9W6GHI8</accession>
<dbReference type="SMART" id="SM00534">
    <property type="entry name" value="MUTSac"/>
    <property type="match status" value="1"/>
</dbReference>
<dbReference type="Gene3D" id="3.40.1170.10">
    <property type="entry name" value="DNA repair protein MutS, domain I"/>
    <property type="match status" value="1"/>
</dbReference>
<dbReference type="NCBIfam" id="TIGR01070">
    <property type="entry name" value="mutS1"/>
    <property type="match status" value="1"/>
</dbReference>
<evidence type="ECO:0000256" key="9">
    <source>
        <dbReference type="HAMAP-Rule" id="MF_00096"/>
    </source>
</evidence>
<name>A0A9W6GHI8_9BACT</name>
<dbReference type="FunFam" id="3.40.50.300:FF:002349">
    <property type="entry name" value="DNA mismatch repair protein MutS"/>
    <property type="match status" value="1"/>
</dbReference>
<dbReference type="InterPro" id="IPR005748">
    <property type="entry name" value="DNA_mismatch_repair_MutS"/>
</dbReference>
<dbReference type="Proteomes" id="UP001144297">
    <property type="component" value="Unassembled WGS sequence"/>
</dbReference>
<dbReference type="InterPro" id="IPR007861">
    <property type="entry name" value="DNA_mismatch_repair_MutS_clamp"/>
</dbReference>
<dbReference type="InterPro" id="IPR036187">
    <property type="entry name" value="DNA_mismatch_repair_MutS_sf"/>
</dbReference>
<evidence type="ECO:0000256" key="3">
    <source>
        <dbReference type="ARBA" id="ARBA00022741"/>
    </source>
</evidence>
<feature type="binding site" evidence="9">
    <location>
        <begin position="615"/>
        <end position="622"/>
    </location>
    <ligand>
        <name>ATP</name>
        <dbReference type="ChEBI" id="CHEBI:30616"/>
    </ligand>
</feature>